<dbReference type="GO" id="GO:0005576">
    <property type="term" value="C:extracellular region"/>
    <property type="evidence" value="ECO:0007669"/>
    <property type="project" value="UniProtKB-SubCell"/>
</dbReference>
<evidence type="ECO:0000313" key="11">
    <source>
        <dbReference type="EMBL" id="SDJ20350.1"/>
    </source>
</evidence>
<keyword evidence="10" id="KW-0624">Polysaccharide degradation</keyword>
<dbReference type="Gene3D" id="2.115.10.20">
    <property type="entry name" value="Glycosyl hydrolase domain, family 43"/>
    <property type="match status" value="1"/>
</dbReference>
<dbReference type="Proteomes" id="UP000199202">
    <property type="component" value="Unassembled WGS sequence"/>
</dbReference>
<evidence type="ECO:0000313" key="12">
    <source>
        <dbReference type="Proteomes" id="UP000199202"/>
    </source>
</evidence>
<comment type="subcellular location">
    <subcellularLocation>
        <location evidence="2">Secreted</location>
    </subcellularLocation>
</comment>
<keyword evidence="12" id="KW-1185">Reference proteome</keyword>
<keyword evidence="8" id="KW-0119">Carbohydrate metabolism</keyword>
<proteinExistence type="predicted"/>
<keyword evidence="6" id="KW-0732">Signal</keyword>
<reference evidence="11 12" key="1">
    <citation type="submission" date="2016-10" db="EMBL/GenBank/DDBJ databases">
        <authorList>
            <person name="de Groot N.N."/>
        </authorList>
    </citation>
    <scope>NUCLEOTIDE SEQUENCE [LARGE SCALE GENOMIC DNA]</scope>
    <source>
        <strain evidence="11 12">CGMCC 4.6533</strain>
    </source>
</reference>
<evidence type="ECO:0000256" key="4">
    <source>
        <dbReference type="ARBA" id="ARBA00022525"/>
    </source>
</evidence>
<evidence type="ECO:0000256" key="10">
    <source>
        <dbReference type="ARBA" id="ARBA00023326"/>
    </source>
</evidence>
<comment type="catalytic activity">
    <reaction evidence="1">
        <text>Hydrolysis of terminal non-reducing alpha-L-arabinofuranoside residues in alpha-L-arabinosides.</text>
        <dbReference type="EC" id="3.2.1.55"/>
    </reaction>
</comment>
<dbReference type="PANTHER" id="PTHR40631">
    <property type="entry name" value="ALPHA-L-ARABINOFURANOSIDASE AXHA-2-RELATED"/>
    <property type="match status" value="1"/>
</dbReference>
<sequence>MRRVLTVLSPLLLVGVCLTPQDSSDGHVRFISRHSNKALEVQGATESNPCNLQLLYQGRSPNSGGDYGLLPYRPGLLTLQR</sequence>
<accession>A0A1G8RVH3</accession>
<dbReference type="STRING" id="633440.SAMN05421869_109181"/>
<evidence type="ECO:0000256" key="7">
    <source>
        <dbReference type="ARBA" id="ARBA00022801"/>
    </source>
</evidence>
<evidence type="ECO:0000256" key="8">
    <source>
        <dbReference type="ARBA" id="ARBA00023277"/>
    </source>
</evidence>
<dbReference type="GO" id="GO:0045493">
    <property type="term" value="P:xylan catabolic process"/>
    <property type="evidence" value="ECO:0007669"/>
    <property type="project" value="UniProtKB-KW"/>
</dbReference>
<keyword evidence="4" id="KW-0964">Secreted</keyword>
<dbReference type="InterPro" id="IPR005193">
    <property type="entry name" value="GH62_arabinosidase"/>
</dbReference>
<name>A0A1G8RVH3_9ACTN</name>
<keyword evidence="7" id="KW-0378">Hydrolase</keyword>
<gene>
    <name evidence="11" type="ORF">SAMN05421869_109181</name>
</gene>
<organism evidence="11 12">
    <name type="scientific">Nonomuraea jiangxiensis</name>
    <dbReference type="NCBI Taxonomy" id="633440"/>
    <lineage>
        <taxon>Bacteria</taxon>
        <taxon>Bacillati</taxon>
        <taxon>Actinomycetota</taxon>
        <taxon>Actinomycetes</taxon>
        <taxon>Streptosporangiales</taxon>
        <taxon>Streptosporangiaceae</taxon>
        <taxon>Nonomuraea</taxon>
    </lineage>
</organism>
<dbReference type="EC" id="3.2.1.55" evidence="3"/>
<keyword evidence="5" id="KW-0858">Xylan degradation</keyword>
<evidence type="ECO:0000256" key="3">
    <source>
        <dbReference type="ARBA" id="ARBA00012670"/>
    </source>
</evidence>
<evidence type="ECO:0000256" key="2">
    <source>
        <dbReference type="ARBA" id="ARBA00004613"/>
    </source>
</evidence>
<dbReference type="GO" id="GO:0046373">
    <property type="term" value="P:L-arabinose metabolic process"/>
    <property type="evidence" value="ECO:0007669"/>
    <property type="project" value="InterPro"/>
</dbReference>
<dbReference type="InterPro" id="IPR023296">
    <property type="entry name" value="Glyco_hydro_beta-prop_sf"/>
</dbReference>
<dbReference type="AlphaFoldDB" id="A0A1G8RVH3"/>
<dbReference type="RefSeq" id="WP_143043814.1">
    <property type="nucleotide sequence ID" value="NZ_FNDJ01000009.1"/>
</dbReference>
<dbReference type="PANTHER" id="PTHR40631:SF1">
    <property type="entry name" value="ALPHA-L-ARABINOFURANOSIDASE AXHA-2-RELATED"/>
    <property type="match status" value="1"/>
</dbReference>
<evidence type="ECO:0000256" key="1">
    <source>
        <dbReference type="ARBA" id="ARBA00001462"/>
    </source>
</evidence>
<protein>
    <recommendedName>
        <fullName evidence="3">non-reducing end alpha-L-arabinofuranosidase</fullName>
        <ecNumber evidence="3">3.2.1.55</ecNumber>
    </recommendedName>
</protein>
<evidence type="ECO:0000256" key="6">
    <source>
        <dbReference type="ARBA" id="ARBA00022729"/>
    </source>
</evidence>
<dbReference type="GO" id="GO:0046556">
    <property type="term" value="F:alpha-L-arabinofuranosidase activity"/>
    <property type="evidence" value="ECO:0007669"/>
    <property type="project" value="UniProtKB-EC"/>
</dbReference>
<evidence type="ECO:0000256" key="9">
    <source>
        <dbReference type="ARBA" id="ARBA00023295"/>
    </source>
</evidence>
<dbReference type="EMBL" id="FNDJ01000009">
    <property type="protein sequence ID" value="SDJ20350.1"/>
    <property type="molecule type" value="Genomic_DNA"/>
</dbReference>
<evidence type="ECO:0000256" key="5">
    <source>
        <dbReference type="ARBA" id="ARBA00022651"/>
    </source>
</evidence>
<keyword evidence="9" id="KW-0326">Glycosidase</keyword>